<dbReference type="Pfam" id="PF11755">
    <property type="entry name" value="DUF3311"/>
    <property type="match status" value="1"/>
</dbReference>
<dbReference type="EMBL" id="VMNW02000018">
    <property type="protein sequence ID" value="KAA9161156.1"/>
    <property type="molecule type" value="Genomic_DNA"/>
</dbReference>
<dbReference type="RefSeq" id="WP_144755314.1">
    <property type="nucleotide sequence ID" value="NZ_VMNW02000018.1"/>
</dbReference>
<feature type="transmembrane region" description="Helical" evidence="1">
    <location>
        <begin position="12"/>
        <end position="33"/>
    </location>
</feature>
<feature type="transmembrane region" description="Helical" evidence="1">
    <location>
        <begin position="45"/>
        <end position="67"/>
    </location>
</feature>
<comment type="caution">
    <text evidence="2">The sequence shown here is derived from an EMBL/GenBank/DDBJ whole genome shotgun (WGS) entry which is preliminary data.</text>
</comment>
<organism evidence="2 3">
    <name type="scientific">Amycolatopsis acidicola</name>
    <dbReference type="NCBI Taxonomy" id="2596893"/>
    <lineage>
        <taxon>Bacteria</taxon>
        <taxon>Bacillati</taxon>
        <taxon>Actinomycetota</taxon>
        <taxon>Actinomycetes</taxon>
        <taxon>Pseudonocardiales</taxon>
        <taxon>Pseudonocardiaceae</taxon>
        <taxon>Amycolatopsis</taxon>
    </lineage>
</organism>
<protein>
    <submittedName>
        <fullName evidence="2">DUF3311 domain-containing protein</fullName>
    </submittedName>
</protein>
<gene>
    <name evidence="2" type="ORF">FPZ12_015515</name>
</gene>
<dbReference type="AlphaFoldDB" id="A0A5N0V444"/>
<evidence type="ECO:0000256" key="1">
    <source>
        <dbReference type="SAM" id="Phobius"/>
    </source>
</evidence>
<name>A0A5N0V444_9PSEU</name>
<evidence type="ECO:0000313" key="3">
    <source>
        <dbReference type="Proteomes" id="UP000319769"/>
    </source>
</evidence>
<sequence length="94" mass="10512">MSGNAAGKVRGLQVSPWNLILLIPLLMLVTPWFNFDKPRLFGLPFFYWFQFVWVFVGVGSVAIVYVTTKGKPVVTGKPDLLAAEEPELDEGDKQ</sequence>
<keyword evidence="1" id="KW-0472">Membrane</keyword>
<keyword evidence="1" id="KW-1133">Transmembrane helix</keyword>
<proteinExistence type="predicted"/>
<keyword evidence="1" id="KW-0812">Transmembrane</keyword>
<keyword evidence="3" id="KW-1185">Reference proteome</keyword>
<accession>A0A5N0V444</accession>
<dbReference type="InterPro" id="IPR021741">
    <property type="entry name" value="DUF3311"/>
</dbReference>
<evidence type="ECO:0000313" key="2">
    <source>
        <dbReference type="EMBL" id="KAA9161156.1"/>
    </source>
</evidence>
<dbReference type="Proteomes" id="UP000319769">
    <property type="component" value="Unassembled WGS sequence"/>
</dbReference>
<reference evidence="2" key="1">
    <citation type="submission" date="2019-09" db="EMBL/GenBank/DDBJ databases">
        <authorList>
            <person name="Teo W.F.A."/>
            <person name="Duangmal K."/>
        </authorList>
    </citation>
    <scope>NUCLEOTIDE SEQUENCE [LARGE SCALE GENOMIC DNA]</scope>
    <source>
        <strain evidence="2">K81G1</strain>
    </source>
</reference>